<accession>A0A5J4PQ88</accession>
<proteinExistence type="predicted"/>
<dbReference type="Pfam" id="PF13274">
    <property type="entry name" value="SocA_Panacea"/>
    <property type="match status" value="1"/>
</dbReference>
<reference evidence="2" key="1">
    <citation type="submission" date="2019-03" db="EMBL/GenBank/DDBJ databases">
        <title>Single cell metagenomics reveals metabolic interactions within the superorganism composed of flagellate Streblomastix strix and complex community of Bacteroidetes bacteria on its surface.</title>
        <authorList>
            <person name="Treitli S.C."/>
            <person name="Kolisko M."/>
            <person name="Husnik F."/>
            <person name="Keeling P."/>
            <person name="Hampl V."/>
        </authorList>
    </citation>
    <scope>NUCLEOTIDE SEQUENCE</scope>
    <source>
        <strain evidence="2">STM</strain>
    </source>
</reference>
<dbReference type="InterPro" id="IPR025272">
    <property type="entry name" value="SocA_Panacea"/>
</dbReference>
<organism evidence="2">
    <name type="scientific">termite gut metagenome</name>
    <dbReference type="NCBI Taxonomy" id="433724"/>
    <lineage>
        <taxon>unclassified sequences</taxon>
        <taxon>metagenomes</taxon>
        <taxon>organismal metagenomes</taxon>
    </lineage>
</organism>
<comment type="caution">
    <text evidence="2">The sequence shown here is derived from an EMBL/GenBank/DDBJ whole genome shotgun (WGS) entry which is preliminary data.</text>
</comment>
<name>A0A5J4PQ88_9ZZZZ</name>
<sequence>MAVLKMIYFAQELSFPIFNERLIKDAFYAWQFGPVEKKTYEEFNYYGERTITRPSNKTKSELNKIRENTEIKDFLDKIYNGLIDIKPFVLSARTHEKGSPWSQTEPYEEIDIELIRKYHS</sequence>
<protein>
    <recommendedName>
        <fullName evidence="1">Antitoxin SocA-like Panacea domain-containing protein</fullName>
    </recommendedName>
</protein>
<evidence type="ECO:0000259" key="1">
    <source>
        <dbReference type="Pfam" id="PF13274"/>
    </source>
</evidence>
<dbReference type="EMBL" id="SNRY01007290">
    <property type="protein sequence ID" value="KAA6310714.1"/>
    <property type="molecule type" value="Genomic_DNA"/>
</dbReference>
<gene>
    <name evidence="2" type="ORF">EZS27_038029</name>
</gene>
<feature type="domain" description="Antitoxin SocA-like Panacea" evidence="1">
    <location>
        <begin position="4"/>
        <end position="101"/>
    </location>
</feature>
<evidence type="ECO:0000313" key="2">
    <source>
        <dbReference type="EMBL" id="KAA6310714.1"/>
    </source>
</evidence>
<dbReference type="AlphaFoldDB" id="A0A5J4PQ88"/>